<dbReference type="SUPFAM" id="SSF81901">
    <property type="entry name" value="HCP-like"/>
    <property type="match status" value="1"/>
</dbReference>
<dbReference type="AlphaFoldDB" id="A0A9P6F2X4"/>
<proteinExistence type="inferred from homology"/>
<dbReference type="Proteomes" id="UP000723463">
    <property type="component" value="Unassembled WGS sequence"/>
</dbReference>
<protein>
    <submittedName>
        <fullName evidence="2">Uncharacterized protein</fullName>
    </submittedName>
</protein>
<sequence length="157" mass="17519">MAHIKTAIKVDVEGGRTRVGRGLVEAECMTGVIYKSEEYADMGFDKAMNWSLKVAEMNFPPVLDNIGYMYHFGEGVPKDEVRASERYRMAAEQGHTNAQCNLGNLYKDGDGVPKDSIKAVEWFLKSTEPEYTMGQVSLGTPYCKGQGVGRNLEQVRR</sequence>
<dbReference type="PANTHER" id="PTHR11102:SF160">
    <property type="entry name" value="ERAD-ASSOCIATED E3 UBIQUITIN-PROTEIN LIGASE COMPONENT HRD3"/>
    <property type="match status" value="1"/>
</dbReference>
<name>A0A9P6F2X4_9FUNG</name>
<dbReference type="InterPro" id="IPR011990">
    <property type="entry name" value="TPR-like_helical_dom_sf"/>
</dbReference>
<reference evidence="2" key="1">
    <citation type="journal article" date="2020" name="Fungal Divers.">
        <title>Resolving the Mortierellaceae phylogeny through synthesis of multi-gene phylogenetics and phylogenomics.</title>
        <authorList>
            <person name="Vandepol N."/>
            <person name="Liber J."/>
            <person name="Desiro A."/>
            <person name="Na H."/>
            <person name="Kennedy M."/>
            <person name="Barry K."/>
            <person name="Grigoriev I.V."/>
            <person name="Miller A.N."/>
            <person name="O'Donnell K."/>
            <person name="Stajich J.E."/>
            <person name="Bonito G."/>
        </authorList>
    </citation>
    <scope>NUCLEOTIDE SEQUENCE</scope>
    <source>
        <strain evidence="2">NRRL 2591</strain>
    </source>
</reference>
<evidence type="ECO:0000313" key="2">
    <source>
        <dbReference type="EMBL" id="KAF9541659.1"/>
    </source>
</evidence>
<keyword evidence="3" id="KW-1185">Reference proteome</keyword>
<dbReference type="Gene3D" id="1.25.40.10">
    <property type="entry name" value="Tetratricopeptide repeat domain"/>
    <property type="match status" value="1"/>
</dbReference>
<dbReference type="EMBL" id="JAAAXW010000160">
    <property type="protein sequence ID" value="KAF9541659.1"/>
    <property type="molecule type" value="Genomic_DNA"/>
</dbReference>
<organism evidence="2 3">
    <name type="scientific">Mortierella hygrophila</name>
    <dbReference type="NCBI Taxonomy" id="979708"/>
    <lineage>
        <taxon>Eukaryota</taxon>
        <taxon>Fungi</taxon>
        <taxon>Fungi incertae sedis</taxon>
        <taxon>Mucoromycota</taxon>
        <taxon>Mortierellomycotina</taxon>
        <taxon>Mortierellomycetes</taxon>
        <taxon>Mortierellales</taxon>
        <taxon>Mortierellaceae</taxon>
        <taxon>Mortierella</taxon>
    </lineage>
</organism>
<dbReference type="Pfam" id="PF08238">
    <property type="entry name" value="Sel1"/>
    <property type="match status" value="3"/>
</dbReference>
<gene>
    <name evidence="2" type="ORF">EC957_002900</name>
</gene>
<comment type="caution">
    <text evidence="2">The sequence shown here is derived from an EMBL/GenBank/DDBJ whole genome shotgun (WGS) entry which is preliminary data.</text>
</comment>
<dbReference type="InterPro" id="IPR050767">
    <property type="entry name" value="Sel1_AlgK"/>
</dbReference>
<dbReference type="PANTHER" id="PTHR11102">
    <property type="entry name" value="SEL-1-LIKE PROTEIN"/>
    <property type="match status" value="1"/>
</dbReference>
<evidence type="ECO:0000256" key="1">
    <source>
        <dbReference type="ARBA" id="ARBA00038101"/>
    </source>
</evidence>
<comment type="similarity">
    <text evidence="1">Belongs to the sel-1 family.</text>
</comment>
<dbReference type="SMART" id="SM00671">
    <property type="entry name" value="SEL1"/>
    <property type="match status" value="3"/>
</dbReference>
<accession>A0A9P6F2X4</accession>
<dbReference type="InterPro" id="IPR006597">
    <property type="entry name" value="Sel1-like"/>
</dbReference>
<evidence type="ECO:0000313" key="3">
    <source>
        <dbReference type="Proteomes" id="UP000723463"/>
    </source>
</evidence>